<comment type="similarity">
    <text evidence="2">Belongs to the SdhE FAD assembly factor family.</text>
</comment>
<comment type="caution">
    <text evidence="6">The sequence shown here is derived from an EMBL/GenBank/DDBJ whole genome shotgun (WGS) entry which is preliminary data.</text>
</comment>
<evidence type="ECO:0000256" key="4">
    <source>
        <dbReference type="ARBA" id="ARBA00022490"/>
    </source>
</evidence>
<accession>A0A4R6UYB2</accession>
<reference evidence="6 7" key="1">
    <citation type="submission" date="2019-03" db="EMBL/GenBank/DDBJ databases">
        <title>Genomic Encyclopedia of Type Strains, Phase IV (KMG-IV): sequencing the most valuable type-strain genomes for metagenomic binning, comparative biology and taxonomic classification.</title>
        <authorList>
            <person name="Goeker M."/>
        </authorList>
    </citation>
    <scope>NUCLEOTIDE SEQUENCE [LARGE SCALE GENOMIC DNA]</scope>
    <source>
        <strain evidence="6 7">DSM 103792</strain>
    </source>
</reference>
<dbReference type="InterPro" id="IPR005631">
    <property type="entry name" value="SDH"/>
</dbReference>
<evidence type="ECO:0000256" key="1">
    <source>
        <dbReference type="ARBA" id="ARBA00004496"/>
    </source>
</evidence>
<evidence type="ECO:0000313" key="7">
    <source>
        <dbReference type="Proteomes" id="UP000295375"/>
    </source>
</evidence>
<evidence type="ECO:0000256" key="3">
    <source>
        <dbReference type="ARBA" id="ARBA00019418"/>
    </source>
</evidence>
<dbReference type="InterPro" id="IPR036714">
    <property type="entry name" value="SDH_sf"/>
</dbReference>
<dbReference type="GO" id="GO:0005737">
    <property type="term" value="C:cytoplasm"/>
    <property type="evidence" value="ECO:0007669"/>
    <property type="project" value="UniProtKB-SubCell"/>
</dbReference>
<dbReference type="InterPro" id="IPR050531">
    <property type="entry name" value="SdhE_FAD_assembly_factor"/>
</dbReference>
<keyword evidence="5" id="KW-0143">Chaperone</keyword>
<dbReference type="Proteomes" id="UP000295375">
    <property type="component" value="Unassembled WGS sequence"/>
</dbReference>
<proteinExistence type="inferred from homology"/>
<dbReference type="PANTHER" id="PTHR39585">
    <property type="entry name" value="FAD ASSEMBLY FACTOR SDHE"/>
    <property type="match status" value="1"/>
</dbReference>
<dbReference type="AlphaFoldDB" id="A0A4R6UYB2"/>
<evidence type="ECO:0000256" key="2">
    <source>
        <dbReference type="ARBA" id="ARBA00008571"/>
    </source>
</evidence>
<evidence type="ECO:0000313" key="6">
    <source>
        <dbReference type="EMBL" id="TDQ51049.1"/>
    </source>
</evidence>
<evidence type="ECO:0000256" key="5">
    <source>
        <dbReference type="ARBA" id="ARBA00023186"/>
    </source>
</evidence>
<keyword evidence="7" id="KW-1185">Reference proteome</keyword>
<dbReference type="EMBL" id="SNYM01000001">
    <property type="protein sequence ID" value="TDQ51049.1"/>
    <property type="molecule type" value="Genomic_DNA"/>
</dbReference>
<dbReference type="PANTHER" id="PTHR39585:SF1">
    <property type="entry name" value="FAD ASSEMBLY FACTOR SDHE"/>
    <property type="match status" value="1"/>
</dbReference>
<protein>
    <recommendedName>
        <fullName evidence="3">FAD assembly factor SdhE</fullName>
    </recommendedName>
</protein>
<sequence length="90" mass="10443">MYENFATMIEQAEKRRLHYQCRRGMLELDVILLPYFEAMADQLDDAGIRRFAALLEEADPDLYTWLMGYGAPENPELLAAVAAIREFTLR</sequence>
<dbReference type="Gene3D" id="1.10.150.250">
    <property type="entry name" value="Flavinator of succinate dehydrogenase"/>
    <property type="match status" value="1"/>
</dbReference>
<organism evidence="6 7">
    <name type="scientific">Permianibacter aggregans</name>
    <dbReference type="NCBI Taxonomy" id="1510150"/>
    <lineage>
        <taxon>Bacteria</taxon>
        <taxon>Pseudomonadati</taxon>
        <taxon>Pseudomonadota</taxon>
        <taxon>Gammaproteobacteria</taxon>
        <taxon>Pseudomonadales</taxon>
        <taxon>Pseudomonadaceae</taxon>
        <taxon>Permianibacter</taxon>
    </lineage>
</organism>
<dbReference type="SUPFAM" id="SSF109910">
    <property type="entry name" value="YgfY-like"/>
    <property type="match status" value="1"/>
</dbReference>
<dbReference type="Pfam" id="PF03937">
    <property type="entry name" value="Sdh5"/>
    <property type="match status" value="1"/>
</dbReference>
<keyword evidence="4" id="KW-0963">Cytoplasm</keyword>
<gene>
    <name evidence="6" type="ORF">EV696_10118</name>
</gene>
<dbReference type="GO" id="GO:0006105">
    <property type="term" value="P:succinate metabolic process"/>
    <property type="evidence" value="ECO:0007669"/>
    <property type="project" value="TreeGrafter"/>
</dbReference>
<comment type="subcellular location">
    <subcellularLocation>
        <location evidence="1">Cytoplasm</location>
    </subcellularLocation>
</comment>
<name>A0A4R6UYB2_9GAMM</name>